<dbReference type="Proteomes" id="UP000011519">
    <property type="component" value="Unassembled WGS sequence"/>
</dbReference>
<dbReference type="AlphaFoldDB" id="M0A4V8"/>
<keyword evidence="3" id="KW-1185">Reference proteome</keyword>
<proteinExistence type="predicted"/>
<organism evidence="2 3">
    <name type="scientific">Natrialba hulunbeirensis JCM 10989</name>
    <dbReference type="NCBI Taxonomy" id="1227493"/>
    <lineage>
        <taxon>Archaea</taxon>
        <taxon>Methanobacteriati</taxon>
        <taxon>Methanobacteriota</taxon>
        <taxon>Stenosarchaea group</taxon>
        <taxon>Halobacteria</taxon>
        <taxon>Halobacteriales</taxon>
        <taxon>Natrialbaceae</taxon>
        <taxon>Natrialba</taxon>
    </lineage>
</organism>
<evidence type="ECO:0000256" key="1">
    <source>
        <dbReference type="SAM" id="MobiDB-lite"/>
    </source>
</evidence>
<comment type="caution">
    <text evidence="2">The sequence shown here is derived from an EMBL/GenBank/DDBJ whole genome shotgun (WGS) entry which is preliminary data.</text>
</comment>
<dbReference type="InterPro" id="IPR058264">
    <property type="entry name" value="DUF7958"/>
</dbReference>
<feature type="region of interest" description="Disordered" evidence="1">
    <location>
        <begin position="185"/>
        <end position="204"/>
    </location>
</feature>
<dbReference type="Pfam" id="PF25858">
    <property type="entry name" value="DUF7958"/>
    <property type="match status" value="1"/>
</dbReference>
<dbReference type="PATRIC" id="fig|1227493.4.peg.1045"/>
<name>M0A4V8_9EURY</name>
<protein>
    <submittedName>
        <fullName evidence="2">Uncharacterized protein</fullName>
    </submittedName>
</protein>
<gene>
    <name evidence="2" type="ORF">C483_05378</name>
</gene>
<accession>M0A4V8</accession>
<dbReference type="STRING" id="1227493.C483_05378"/>
<dbReference type="EMBL" id="AOIM01000014">
    <property type="protein sequence ID" value="ELY93371.1"/>
    <property type="molecule type" value="Genomic_DNA"/>
</dbReference>
<evidence type="ECO:0000313" key="2">
    <source>
        <dbReference type="EMBL" id="ELY93371.1"/>
    </source>
</evidence>
<dbReference type="RefSeq" id="WP_006652318.1">
    <property type="nucleotide sequence ID" value="NZ_AOIM01000014.1"/>
</dbReference>
<evidence type="ECO:0000313" key="3">
    <source>
        <dbReference type="Proteomes" id="UP000011519"/>
    </source>
</evidence>
<sequence length="285" mass="32970">MYLDGEIYSHYQDGYSDYPSDRTQEENELVRQARRYAKWHVYRERGYETMPRHENPDCLVAAMIAVSALSSDEVTEHFGDLESQLESHSDDSALELPFEDARSDDVFVYRKDLYLSPDPLAVDPPLAEQYNDLATEIRTDLGAVFDESDDLEHQILSLFDHEDRLETKLPSFELEAVSKMHTLHTDGFSEQTTEPDAPLDREPDARIELPPLNLEQFDLFKLLLVTNLSAQVRDRFLMMGEGSPKAFQHQGFGTYRGTVKQQINDMYDTYYLFSESPSNWRSTRS</sequence>
<reference evidence="2 3" key="1">
    <citation type="journal article" date="2014" name="PLoS Genet.">
        <title>Phylogenetically driven sequencing of extremely halophilic archaea reveals strategies for static and dynamic osmo-response.</title>
        <authorList>
            <person name="Becker E.A."/>
            <person name="Seitzer P.M."/>
            <person name="Tritt A."/>
            <person name="Larsen D."/>
            <person name="Krusor M."/>
            <person name="Yao A.I."/>
            <person name="Wu D."/>
            <person name="Madern D."/>
            <person name="Eisen J.A."/>
            <person name="Darling A.E."/>
            <person name="Facciotti M.T."/>
        </authorList>
    </citation>
    <scope>NUCLEOTIDE SEQUENCE [LARGE SCALE GENOMIC DNA]</scope>
    <source>
        <strain evidence="2 3">JCM 10989</strain>
    </source>
</reference>